<dbReference type="PANTHER" id="PTHR11735">
    <property type="entry name" value="TRNA N6-ADENOSINE THREONYLCARBAMOYLTRANSFERASE"/>
    <property type="match status" value="1"/>
</dbReference>
<feature type="domain" description="Gcp-like" evidence="1">
    <location>
        <begin position="33"/>
        <end position="201"/>
    </location>
</feature>
<comment type="caution">
    <text evidence="2">The sequence shown here is derived from an EMBL/GenBank/DDBJ whole genome shotgun (WGS) entry which is preliminary data.</text>
</comment>
<accession>A0ABR7HJH7</accession>
<dbReference type="InterPro" id="IPR043129">
    <property type="entry name" value="ATPase_NBD"/>
</dbReference>
<dbReference type="NCBIfam" id="TIGR03725">
    <property type="entry name" value="T6A_YeaZ"/>
    <property type="match status" value="1"/>
</dbReference>
<gene>
    <name evidence="2" type="primary">tsaB</name>
    <name evidence="2" type="ORF">H8R91_03710</name>
</gene>
<evidence type="ECO:0000259" key="1">
    <source>
        <dbReference type="Pfam" id="PF00814"/>
    </source>
</evidence>
<dbReference type="InterPro" id="IPR022496">
    <property type="entry name" value="T6A_TsaB"/>
</dbReference>
<dbReference type="RefSeq" id="WP_022233956.1">
    <property type="nucleotide sequence ID" value="NZ_JACOPS010000001.1"/>
</dbReference>
<dbReference type="PANTHER" id="PTHR11735:SF11">
    <property type="entry name" value="TRNA THREONYLCARBAMOYLADENOSINE BIOSYNTHESIS PROTEIN TSAB"/>
    <property type="match status" value="1"/>
</dbReference>
<dbReference type="CDD" id="cd24032">
    <property type="entry name" value="ASKHA_NBD_TsaB"/>
    <property type="match status" value="1"/>
</dbReference>
<proteinExistence type="predicted"/>
<reference evidence="2 3" key="1">
    <citation type="submission" date="2020-08" db="EMBL/GenBank/DDBJ databases">
        <title>Genome public.</title>
        <authorList>
            <person name="Liu C."/>
            <person name="Sun Q."/>
        </authorList>
    </citation>
    <scope>NUCLEOTIDE SEQUENCE [LARGE SCALE GENOMIC DNA]</scope>
    <source>
        <strain evidence="2 3">NSJ-71</strain>
    </source>
</reference>
<protein>
    <submittedName>
        <fullName evidence="2">tRNA (Adenosine(37)-N6)-threonylcarbamoyltransferase complex dimerization subunit type 1 TsaB</fullName>
    </submittedName>
</protein>
<dbReference type="Proteomes" id="UP000636755">
    <property type="component" value="Unassembled WGS sequence"/>
</dbReference>
<dbReference type="Gene3D" id="3.30.420.40">
    <property type="match status" value="2"/>
</dbReference>
<sequence>MKILAIDTSATAASTAICDENKIIGEFFINTKLTHSRTLMPMVESLLANTNLTTTDITAVAVNCGPGSFTGVRIGVAAAKGLAFADDLPCIEVSTLESLAYNLQSANGIICSVMDARCSQVYNALFKCDGIKPERLCKDRALSVAELSEELKSYDERIILVGDGAELCYNAMKELLPNVELAPISIRFQRASSTAEIAVQKFNDGEVLSAAELMPMYLRLPQAERELKKKMEEKKC</sequence>
<organism evidence="2 3">
    <name type="scientific">Ruminococcus intestinalis</name>
    <dbReference type="NCBI Taxonomy" id="2763066"/>
    <lineage>
        <taxon>Bacteria</taxon>
        <taxon>Bacillati</taxon>
        <taxon>Bacillota</taxon>
        <taxon>Clostridia</taxon>
        <taxon>Eubacteriales</taxon>
        <taxon>Oscillospiraceae</taxon>
        <taxon>Ruminococcus</taxon>
    </lineage>
</organism>
<evidence type="ECO:0000313" key="3">
    <source>
        <dbReference type="Proteomes" id="UP000636755"/>
    </source>
</evidence>
<dbReference type="InterPro" id="IPR000905">
    <property type="entry name" value="Gcp-like_dom"/>
</dbReference>
<evidence type="ECO:0000313" key="2">
    <source>
        <dbReference type="EMBL" id="MBC5727651.1"/>
    </source>
</evidence>
<name>A0ABR7HJH7_9FIRM</name>
<keyword evidence="3" id="KW-1185">Reference proteome</keyword>
<dbReference type="Pfam" id="PF00814">
    <property type="entry name" value="TsaD"/>
    <property type="match status" value="1"/>
</dbReference>
<dbReference type="SUPFAM" id="SSF53067">
    <property type="entry name" value="Actin-like ATPase domain"/>
    <property type="match status" value="2"/>
</dbReference>
<dbReference type="EMBL" id="JACOPS010000001">
    <property type="protein sequence ID" value="MBC5727651.1"/>
    <property type="molecule type" value="Genomic_DNA"/>
</dbReference>